<proteinExistence type="predicted"/>
<gene>
    <name evidence="2" type="ORF">CD33_08485</name>
</gene>
<evidence type="ECO:0008006" key="4">
    <source>
        <dbReference type="Google" id="ProtNLM"/>
    </source>
</evidence>
<protein>
    <recommendedName>
        <fullName evidence="4">DUF4083 domain-containing protein</fullName>
    </recommendedName>
</protein>
<dbReference type="STRING" id="1384057.CD33_08485"/>
<name>A0A0A3HUA9_9BACL</name>
<comment type="caution">
    <text evidence="2">The sequence shown here is derived from an EMBL/GenBank/DDBJ whole genome shotgun (WGS) entry which is preliminary data.</text>
</comment>
<reference evidence="2 3" key="1">
    <citation type="submission" date="2014-02" db="EMBL/GenBank/DDBJ databases">
        <title>Draft genome sequence of Lysinibacillus sinduriensis JCM 15800.</title>
        <authorList>
            <person name="Zhang F."/>
            <person name="Wang G."/>
            <person name="Zhang L."/>
        </authorList>
    </citation>
    <scope>NUCLEOTIDE SEQUENCE [LARGE SCALE GENOMIC DNA]</scope>
    <source>
        <strain evidence="2 3">JCM 15800</strain>
    </source>
</reference>
<dbReference type="RefSeq" id="WP_036199884.1">
    <property type="nucleotide sequence ID" value="NZ_AVCY01000009.1"/>
</dbReference>
<keyword evidence="1" id="KW-0812">Transmembrane</keyword>
<evidence type="ECO:0000313" key="3">
    <source>
        <dbReference type="Proteomes" id="UP000030408"/>
    </source>
</evidence>
<evidence type="ECO:0000313" key="2">
    <source>
        <dbReference type="EMBL" id="KGR76186.1"/>
    </source>
</evidence>
<feature type="transmembrane region" description="Helical" evidence="1">
    <location>
        <begin position="12"/>
        <end position="33"/>
    </location>
</feature>
<sequence length="66" mass="7849">MDHTSPGDIFILFTFLPIIFYLVLIVLAFYFVIKVVKFTNEKTKLDRDRNERLTEIIKILNQDKSN</sequence>
<evidence type="ECO:0000256" key="1">
    <source>
        <dbReference type="SAM" id="Phobius"/>
    </source>
</evidence>
<dbReference type="OrthoDB" id="2935324at2"/>
<keyword evidence="1" id="KW-1133">Transmembrane helix</keyword>
<dbReference type="Proteomes" id="UP000030408">
    <property type="component" value="Unassembled WGS sequence"/>
</dbReference>
<organism evidence="2 3">
    <name type="scientific">Ureibacillus sinduriensis BLB-1 = JCM 15800</name>
    <dbReference type="NCBI Taxonomy" id="1384057"/>
    <lineage>
        <taxon>Bacteria</taxon>
        <taxon>Bacillati</taxon>
        <taxon>Bacillota</taxon>
        <taxon>Bacilli</taxon>
        <taxon>Bacillales</taxon>
        <taxon>Caryophanaceae</taxon>
        <taxon>Ureibacillus</taxon>
    </lineage>
</organism>
<dbReference type="EMBL" id="JPVO01000047">
    <property type="protein sequence ID" value="KGR76186.1"/>
    <property type="molecule type" value="Genomic_DNA"/>
</dbReference>
<dbReference type="AlphaFoldDB" id="A0A0A3HUA9"/>
<accession>A0A0A3HUA9</accession>
<keyword evidence="1" id="KW-0472">Membrane</keyword>
<keyword evidence="3" id="KW-1185">Reference proteome</keyword>